<feature type="domain" description="Calcineurin-like phosphoesterase" evidence="1">
    <location>
        <begin position="26"/>
        <end position="143"/>
    </location>
</feature>
<reference evidence="2 4" key="1">
    <citation type="submission" date="2018-10" db="EMBL/GenBank/DDBJ databases">
        <title>Co-occurring genomic capacity for anaerobic methane metabolism and dissimilatory sulfite reduction discovered in the Korarchaeota.</title>
        <authorList>
            <person name="Mckay L.J."/>
            <person name="Dlakic M."/>
            <person name="Fields M.W."/>
            <person name="Delmont T.O."/>
            <person name="Eren A.M."/>
            <person name="Jay Z.J."/>
            <person name="Klingelsmith K.B."/>
            <person name="Rusch D.B."/>
            <person name="Inskeep W.P."/>
        </authorList>
    </citation>
    <scope>NUCLEOTIDE SEQUENCE [LARGE SCALE GENOMIC DNA]</scope>
    <source>
        <strain evidence="2 4">MDKW</strain>
    </source>
</reference>
<dbReference type="EMBL" id="RCOS01000062">
    <property type="protein sequence ID" value="RSN76212.1"/>
    <property type="molecule type" value="Genomic_DNA"/>
</dbReference>
<dbReference type="Proteomes" id="UP000277582">
    <property type="component" value="Unassembled WGS sequence"/>
</dbReference>
<protein>
    <recommendedName>
        <fullName evidence="1">Calcineurin-like phosphoesterase domain-containing protein</fullName>
    </recommendedName>
</protein>
<dbReference type="EMBL" id="RXII01000047">
    <property type="protein sequence ID" value="RZN62416.1"/>
    <property type="molecule type" value="Genomic_DNA"/>
</dbReference>
<organism evidence="2 4">
    <name type="scientific">Candidatus Methanodesulfokora washburnensis</name>
    <dbReference type="NCBI Taxonomy" id="2478471"/>
    <lineage>
        <taxon>Archaea</taxon>
        <taxon>Thermoproteota</taxon>
        <taxon>Candidatus Korarchaeia</taxon>
        <taxon>Candidatus Korarchaeia incertae sedis</taxon>
        <taxon>Candidatus Methanodesulfokora</taxon>
    </lineage>
</organism>
<dbReference type="Pfam" id="PF00149">
    <property type="entry name" value="Metallophos"/>
    <property type="match status" value="1"/>
</dbReference>
<accession>A0A429GQD9</accession>
<dbReference type="SUPFAM" id="SSF56300">
    <property type="entry name" value="Metallo-dependent phosphatases"/>
    <property type="match status" value="1"/>
</dbReference>
<dbReference type="AlphaFoldDB" id="A0A429GQD9"/>
<evidence type="ECO:0000313" key="2">
    <source>
        <dbReference type="EMBL" id="RSN76212.1"/>
    </source>
</evidence>
<dbReference type="Proteomes" id="UP000316217">
    <property type="component" value="Unassembled WGS sequence"/>
</dbReference>
<dbReference type="Gene3D" id="3.60.21.10">
    <property type="match status" value="1"/>
</dbReference>
<evidence type="ECO:0000259" key="1">
    <source>
        <dbReference type="Pfam" id="PF00149"/>
    </source>
</evidence>
<keyword evidence="4" id="KW-1185">Reference proteome</keyword>
<dbReference type="InterPro" id="IPR004843">
    <property type="entry name" value="Calcineurin-like_PHP"/>
</dbReference>
<gene>
    <name evidence="2" type="ORF">D6D85_04470</name>
    <name evidence="3" type="ORF">EF810_02840</name>
</gene>
<evidence type="ECO:0000313" key="4">
    <source>
        <dbReference type="Proteomes" id="UP000277582"/>
    </source>
</evidence>
<reference evidence="3 5" key="2">
    <citation type="journal article" date="2019" name="Nat. Microbiol.">
        <title>Wide diversity of methane and short-chain alkane metabolisms in uncultured archaea.</title>
        <authorList>
            <person name="Borrel G."/>
            <person name="Adam P.S."/>
            <person name="McKay L.J."/>
            <person name="Chen L.X."/>
            <person name="Sierra-Garcia I.N."/>
            <person name="Sieber C.M."/>
            <person name="Letourneur Q."/>
            <person name="Ghozlane A."/>
            <person name="Andersen G.L."/>
            <person name="Li W.J."/>
            <person name="Hallam S.J."/>
            <person name="Muyzer G."/>
            <person name="de Oliveira V.M."/>
            <person name="Inskeep W.P."/>
            <person name="Banfield J.F."/>
            <person name="Gribaldo S."/>
        </authorList>
    </citation>
    <scope>NUCLEOTIDE SEQUENCE [LARGE SCALE GENOMIC DNA]</scope>
    <source>
        <strain evidence="3">NM4</strain>
    </source>
</reference>
<sequence>MAARKLELQIRPVWGFPSLLIDGDERYLLIADLHLGFEENLRKKGIYIPDQSRDLAMDAVNIARSCDAKKLIVLGDLKERIGSHKRTEERINQAISLWLQFFDRIIVIKGNHDGLLERMVPREVEVVGSQGTVIEGVGLFHGHSWPSDDVLNSRYLIMAHLHPAVLMEDENLRELVRVFVFSRVKLHGRREKKRAIIMPAFNKFLGSALLNKGEVPKNYRGPIFSHGTIDLRESDIFTLDGFYLGRLSDLYIQQ</sequence>
<dbReference type="PIRSF" id="PIRSF000887">
    <property type="entry name" value="Pesterase_MJ0037"/>
    <property type="match status" value="1"/>
</dbReference>
<name>A0A429GQD9_9CREN</name>
<dbReference type="PANTHER" id="PTHR39323:SF1">
    <property type="entry name" value="BLR1149 PROTEIN"/>
    <property type="match status" value="1"/>
</dbReference>
<dbReference type="GO" id="GO:0016787">
    <property type="term" value="F:hydrolase activity"/>
    <property type="evidence" value="ECO:0007669"/>
    <property type="project" value="InterPro"/>
</dbReference>
<comment type="caution">
    <text evidence="2">The sequence shown here is derived from an EMBL/GenBank/DDBJ whole genome shotgun (WGS) entry which is preliminary data.</text>
</comment>
<proteinExistence type="predicted"/>
<dbReference type="PANTHER" id="PTHR39323">
    <property type="entry name" value="BLR1149 PROTEIN"/>
    <property type="match status" value="1"/>
</dbReference>
<evidence type="ECO:0000313" key="5">
    <source>
        <dbReference type="Proteomes" id="UP000316217"/>
    </source>
</evidence>
<dbReference type="InterPro" id="IPR029052">
    <property type="entry name" value="Metallo-depent_PP-like"/>
</dbReference>
<dbReference type="InterPro" id="IPR024173">
    <property type="entry name" value="Pesterase_MJ0037-like"/>
</dbReference>
<evidence type="ECO:0000313" key="3">
    <source>
        <dbReference type="EMBL" id="RZN62416.1"/>
    </source>
</evidence>